<protein>
    <recommendedName>
        <fullName evidence="5">Cystatin domain-containing protein</fullName>
    </recommendedName>
</protein>
<dbReference type="AlphaFoldDB" id="A0AA85K4I4"/>
<dbReference type="Proteomes" id="UP000050795">
    <property type="component" value="Unassembled WGS sequence"/>
</dbReference>
<name>A0AA85K4I4_TRIRE</name>
<dbReference type="PANTHER" id="PTHR46186:SF2">
    <property type="entry name" value="CYSTATIN"/>
    <property type="match status" value="1"/>
</dbReference>
<dbReference type="SUPFAM" id="SSF54403">
    <property type="entry name" value="Cystatin/monellin"/>
    <property type="match status" value="1"/>
</dbReference>
<dbReference type="GO" id="GO:0005737">
    <property type="term" value="C:cytoplasm"/>
    <property type="evidence" value="ECO:0007669"/>
    <property type="project" value="TreeGrafter"/>
</dbReference>
<reference evidence="6" key="1">
    <citation type="submission" date="2022-06" db="EMBL/GenBank/DDBJ databases">
        <authorList>
            <person name="Berger JAMES D."/>
            <person name="Berger JAMES D."/>
        </authorList>
    </citation>
    <scope>NUCLEOTIDE SEQUENCE [LARGE SCALE GENOMIC DNA]</scope>
</reference>
<feature type="chain" id="PRO_5041677915" description="Cystatin domain-containing protein" evidence="4">
    <location>
        <begin position="17"/>
        <end position="146"/>
    </location>
</feature>
<keyword evidence="3" id="KW-0789">Thiol protease inhibitor</keyword>
<organism evidence="6 7">
    <name type="scientific">Trichobilharzia regenti</name>
    <name type="common">Nasal bird schistosome</name>
    <dbReference type="NCBI Taxonomy" id="157069"/>
    <lineage>
        <taxon>Eukaryota</taxon>
        <taxon>Metazoa</taxon>
        <taxon>Spiralia</taxon>
        <taxon>Lophotrochozoa</taxon>
        <taxon>Platyhelminthes</taxon>
        <taxon>Trematoda</taxon>
        <taxon>Digenea</taxon>
        <taxon>Strigeidida</taxon>
        <taxon>Schistosomatoidea</taxon>
        <taxon>Schistosomatidae</taxon>
        <taxon>Trichobilharzia</taxon>
    </lineage>
</organism>
<dbReference type="Pfam" id="PF00031">
    <property type="entry name" value="Cystatin"/>
    <property type="match status" value="1"/>
</dbReference>
<dbReference type="WBParaSite" id="TREG1_77100.1">
    <property type="protein sequence ID" value="TREG1_77100.1"/>
    <property type="gene ID" value="TREG1_77100"/>
</dbReference>
<dbReference type="InterPro" id="IPR000010">
    <property type="entry name" value="Cystatin_dom"/>
</dbReference>
<dbReference type="PANTHER" id="PTHR46186">
    <property type="entry name" value="CYSTATIN"/>
    <property type="match status" value="1"/>
</dbReference>
<keyword evidence="6" id="KW-1185">Reference proteome</keyword>
<feature type="domain" description="Cystatin" evidence="5">
    <location>
        <begin position="39"/>
        <end position="95"/>
    </location>
</feature>
<dbReference type="InterPro" id="IPR018073">
    <property type="entry name" value="Prot_inh_cystat_CS"/>
</dbReference>
<comment type="similarity">
    <text evidence="1">Belongs to the cystatin family.</text>
</comment>
<dbReference type="GO" id="GO:0004869">
    <property type="term" value="F:cysteine-type endopeptidase inhibitor activity"/>
    <property type="evidence" value="ECO:0007669"/>
    <property type="project" value="UniProtKB-KW"/>
</dbReference>
<dbReference type="Gene3D" id="3.10.450.10">
    <property type="match status" value="1"/>
</dbReference>
<dbReference type="GO" id="GO:0005615">
    <property type="term" value="C:extracellular space"/>
    <property type="evidence" value="ECO:0007669"/>
    <property type="project" value="TreeGrafter"/>
</dbReference>
<dbReference type="CDD" id="cd00042">
    <property type="entry name" value="CY"/>
    <property type="match status" value="1"/>
</dbReference>
<evidence type="ECO:0000313" key="6">
    <source>
        <dbReference type="Proteomes" id="UP000050795"/>
    </source>
</evidence>
<evidence type="ECO:0000256" key="1">
    <source>
        <dbReference type="ARBA" id="ARBA00009403"/>
    </source>
</evidence>
<evidence type="ECO:0000259" key="5">
    <source>
        <dbReference type="Pfam" id="PF00031"/>
    </source>
</evidence>
<dbReference type="InterPro" id="IPR046350">
    <property type="entry name" value="Cystatin_sf"/>
</dbReference>
<evidence type="ECO:0000256" key="2">
    <source>
        <dbReference type="ARBA" id="ARBA00022690"/>
    </source>
</evidence>
<dbReference type="PROSITE" id="PS00287">
    <property type="entry name" value="CYSTATIN"/>
    <property type="match status" value="1"/>
</dbReference>
<keyword evidence="2" id="KW-0646">Protease inhibitor</keyword>
<proteinExistence type="inferred from homology"/>
<accession>A0AA85K4I4</accession>
<dbReference type="GO" id="GO:0031982">
    <property type="term" value="C:vesicle"/>
    <property type="evidence" value="ECO:0007669"/>
    <property type="project" value="TreeGrafter"/>
</dbReference>
<reference evidence="7" key="2">
    <citation type="submission" date="2023-11" db="UniProtKB">
        <authorList>
            <consortium name="WormBaseParasite"/>
        </authorList>
    </citation>
    <scope>IDENTIFICATION</scope>
</reference>
<evidence type="ECO:0000256" key="3">
    <source>
        <dbReference type="ARBA" id="ARBA00022704"/>
    </source>
</evidence>
<keyword evidence="4" id="KW-0732">Signal</keyword>
<evidence type="ECO:0000313" key="7">
    <source>
        <dbReference type="WBParaSite" id="TREG1_77100.1"/>
    </source>
</evidence>
<feature type="signal peptide" evidence="4">
    <location>
        <begin position="1"/>
        <end position="16"/>
    </location>
</feature>
<evidence type="ECO:0000256" key="4">
    <source>
        <dbReference type="SAM" id="SignalP"/>
    </source>
</evidence>
<sequence>MRLFVLLACLVLTCSGYGNMVGAPREIPPEEDTFKTLGQELQRVTHKFNREQGLQNLHVVTKVLNATSQVVAGTKYTLFVEFSPTSCNTATSNDFLAVDTALFSADSCTVLGGESKVCKVTIWQRPWLGPDQSEIINIVDCSTKLT</sequence>